<accession>A0A7W5JUZ3</accession>
<sequence length="189" mass="20299">MVADDPTQAGPLPSFSGLGGEQRFRTEVARATAGVDASGRWLVALPPLLRRLVDYDALWLGRLDDASGRYLPLIEDGAAESLHRLFADDVGAADVRRLGLRRPGWPMLGHRIAAQLAGLQGWRDYLAPAGFHDGLGVGLMTADDRHVGYLTLLTYRRETATAMAAALLHAVNPLLAGAVDRTTVPRAPD</sequence>
<evidence type="ECO:0000313" key="1">
    <source>
        <dbReference type="EMBL" id="MBB3326546.1"/>
    </source>
</evidence>
<reference evidence="1 2" key="1">
    <citation type="submission" date="2020-08" db="EMBL/GenBank/DDBJ databases">
        <title>Sequencing the genomes of 1000 actinobacteria strains.</title>
        <authorList>
            <person name="Klenk H.-P."/>
        </authorList>
    </citation>
    <scope>NUCLEOTIDE SEQUENCE [LARGE SCALE GENOMIC DNA]</scope>
    <source>
        <strain evidence="1 2">DSM 11053</strain>
    </source>
</reference>
<keyword evidence="2" id="KW-1185">Reference proteome</keyword>
<organism evidence="1 2">
    <name type="scientific">Microlunatus antarcticus</name>
    <dbReference type="NCBI Taxonomy" id="53388"/>
    <lineage>
        <taxon>Bacteria</taxon>
        <taxon>Bacillati</taxon>
        <taxon>Actinomycetota</taxon>
        <taxon>Actinomycetes</taxon>
        <taxon>Propionibacteriales</taxon>
        <taxon>Propionibacteriaceae</taxon>
        <taxon>Microlunatus</taxon>
    </lineage>
</organism>
<dbReference type="RefSeq" id="WP_183337472.1">
    <property type="nucleotide sequence ID" value="NZ_JACHZG010000001.1"/>
</dbReference>
<dbReference type="Proteomes" id="UP000565572">
    <property type="component" value="Unassembled WGS sequence"/>
</dbReference>
<dbReference type="AlphaFoldDB" id="A0A7W5JUZ3"/>
<name>A0A7W5JUZ3_9ACTN</name>
<proteinExistence type="predicted"/>
<gene>
    <name evidence="1" type="ORF">FHX39_001490</name>
</gene>
<protein>
    <submittedName>
        <fullName evidence="1">Uncharacterized protein</fullName>
    </submittedName>
</protein>
<dbReference type="EMBL" id="JACHZG010000001">
    <property type="protein sequence ID" value="MBB3326546.1"/>
    <property type="molecule type" value="Genomic_DNA"/>
</dbReference>
<comment type="caution">
    <text evidence="1">The sequence shown here is derived from an EMBL/GenBank/DDBJ whole genome shotgun (WGS) entry which is preliminary data.</text>
</comment>
<evidence type="ECO:0000313" key="2">
    <source>
        <dbReference type="Proteomes" id="UP000565572"/>
    </source>
</evidence>